<reference evidence="2" key="2">
    <citation type="submission" date="2021-03" db="UniProtKB">
        <authorList>
            <consortium name="EnsemblPlants"/>
        </authorList>
    </citation>
    <scope>IDENTIFICATION</scope>
</reference>
<evidence type="ECO:0000313" key="3">
    <source>
        <dbReference type="Proteomes" id="UP000596660"/>
    </source>
</evidence>
<feature type="domain" description="ABC1 atypical kinase-like" evidence="1">
    <location>
        <begin position="240"/>
        <end position="319"/>
    </location>
</feature>
<dbReference type="Proteomes" id="UP000596660">
    <property type="component" value="Unplaced"/>
</dbReference>
<evidence type="ECO:0000313" key="2">
    <source>
        <dbReference type="EnsemblPlants" id="AUR62018236-RA:cds"/>
    </source>
</evidence>
<dbReference type="Pfam" id="PF03109">
    <property type="entry name" value="ABC1"/>
    <property type="match status" value="2"/>
</dbReference>
<dbReference type="EnsemblPlants" id="AUR62018236-RA">
    <property type="protein sequence ID" value="AUR62018236-RA:cds"/>
    <property type="gene ID" value="AUR62018236"/>
</dbReference>
<keyword evidence="3" id="KW-1185">Reference proteome</keyword>
<reference evidence="2" key="1">
    <citation type="journal article" date="2017" name="Nature">
        <title>The genome of Chenopodium quinoa.</title>
        <authorList>
            <person name="Jarvis D.E."/>
            <person name="Ho Y.S."/>
            <person name="Lightfoot D.J."/>
            <person name="Schmoeckel S.M."/>
            <person name="Li B."/>
            <person name="Borm T.J.A."/>
            <person name="Ohyanagi H."/>
            <person name="Mineta K."/>
            <person name="Michell C.T."/>
            <person name="Saber N."/>
            <person name="Kharbatia N.M."/>
            <person name="Rupper R.R."/>
            <person name="Sharp A.R."/>
            <person name="Dally N."/>
            <person name="Boughton B.A."/>
            <person name="Woo Y.H."/>
            <person name="Gao G."/>
            <person name="Schijlen E.G.W.M."/>
            <person name="Guo X."/>
            <person name="Momin A.A."/>
            <person name="Negrao S."/>
            <person name="Al-Babili S."/>
            <person name="Gehring C."/>
            <person name="Roessner U."/>
            <person name="Jung C."/>
            <person name="Murphy K."/>
            <person name="Arold S.T."/>
            <person name="Gojobori T."/>
            <person name="van der Linden C.G."/>
            <person name="van Loo E.N."/>
            <person name="Jellen E.N."/>
            <person name="Maughan P.J."/>
            <person name="Tester M."/>
        </authorList>
    </citation>
    <scope>NUCLEOTIDE SEQUENCE [LARGE SCALE GENOMIC DNA]</scope>
    <source>
        <strain evidence="2">cv. PI 614886</strain>
    </source>
</reference>
<evidence type="ECO:0000259" key="1">
    <source>
        <dbReference type="Pfam" id="PF03109"/>
    </source>
</evidence>
<dbReference type="AlphaFoldDB" id="A0A803LSP2"/>
<organism evidence="2 3">
    <name type="scientific">Chenopodium quinoa</name>
    <name type="common">Quinoa</name>
    <dbReference type="NCBI Taxonomy" id="63459"/>
    <lineage>
        <taxon>Eukaryota</taxon>
        <taxon>Viridiplantae</taxon>
        <taxon>Streptophyta</taxon>
        <taxon>Embryophyta</taxon>
        <taxon>Tracheophyta</taxon>
        <taxon>Spermatophyta</taxon>
        <taxon>Magnoliopsida</taxon>
        <taxon>eudicotyledons</taxon>
        <taxon>Gunneridae</taxon>
        <taxon>Pentapetalae</taxon>
        <taxon>Caryophyllales</taxon>
        <taxon>Chenopodiaceae</taxon>
        <taxon>Chenopodioideae</taxon>
        <taxon>Atripliceae</taxon>
        <taxon>Chenopodium</taxon>
    </lineage>
</organism>
<dbReference type="PANTHER" id="PTHR43173">
    <property type="entry name" value="ABC1 FAMILY PROTEIN"/>
    <property type="match status" value="1"/>
</dbReference>
<dbReference type="Gramene" id="AUR62018236-RA">
    <property type="protein sequence ID" value="AUR62018236-RA:cds"/>
    <property type="gene ID" value="AUR62018236"/>
</dbReference>
<dbReference type="InterPro" id="IPR004147">
    <property type="entry name" value="ABC1_dom"/>
</dbReference>
<sequence>MRWKTTLKFPSKAAKISLLLITATATGTATVDSFPLFDSSSRAITAFSDDFRAPFFAFRRSSYTFFTIASTIFDYKYSIYGLAKGSDEYRHTISEVHLRSAKRILKLCEDNKGFYVKAGQFASSLRQLPKEYTMTLSVLQDKAVPCDFNLIKEVICRNLSSEITDMFLFFDEQPLAAASIAQVHRGVLKSGEEVAVKVQYPGLERLMELDITIMSFVSHVAAWFFSWLLAKQIILLFIQDLTTSQVAQALVEVFADMVFIHGFVHGDPHPGNILVSPSGQNDFTLVLLDHGMYKELDEGFTRNYCRLWKALILRDMDELLHTGESLGIGSYAIYLPIIFTGRTINSKAGLGREISNEERNIVKQELKALTMDDISSFMESLPAAFLTILRTDGILRSILSKLGTTQSVRILTYARSAIHGLSPIEEYEHGVLGLLSWIEDIKQILTKSLKRLLATARNLYLPHANH</sequence>
<feature type="domain" description="ABC1 atypical kinase-like" evidence="1">
    <location>
        <begin position="139"/>
        <end position="226"/>
    </location>
</feature>
<dbReference type="SUPFAM" id="SSF56112">
    <property type="entry name" value="Protein kinase-like (PK-like)"/>
    <property type="match status" value="1"/>
</dbReference>
<proteinExistence type="predicted"/>
<dbReference type="OMA" id="DHGLYQX"/>
<dbReference type="PANTHER" id="PTHR43173:SF28">
    <property type="entry name" value="AARF DOMAIN CONTAINING KINASE 5"/>
    <property type="match status" value="1"/>
</dbReference>
<dbReference type="InterPro" id="IPR051130">
    <property type="entry name" value="Mito_struct-func_regulator"/>
</dbReference>
<protein>
    <recommendedName>
        <fullName evidence="1">ABC1 atypical kinase-like domain-containing protein</fullName>
    </recommendedName>
</protein>
<dbReference type="InterPro" id="IPR011009">
    <property type="entry name" value="Kinase-like_dom_sf"/>
</dbReference>
<accession>A0A803LSP2</accession>
<name>A0A803LSP2_CHEQI</name>